<gene>
    <name evidence="3" type="ORF">C0068_14460</name>
    <name evidence="4" type="ORF">D0911_03125</name>
</gene>
<evidence type="ECO:0000313" key="3">
    <source>
        <dbReference type="EMBL" id="POP52199.1"/>
    </source>
</evidence>
<dbReference type="AlphaFoldDB" id="A0A2S4HE37"/>
<dbReference type="Proteomes" id="UP000274695">
    <property type="component" value="Unassembled WGS sequence"/>
</dbReference>
<comment type="similarity">
    <text evidence="1">Belongs to the RelE toxin family.</text>
</comment>
<evidence type="ECO:0000313" key="4">
    <source>
        <dbReference type="EMBL" id="RNL67232.1"/>
    </source>
</evidence>
<dbReference type="PANTHER" id="PTHR35601:SF1">
    <property type="entry name" value="TOXIN RELE"/>
    <property type="match status" value="1"/>
</dbReference>
<protein>
    <submittedName>
        <fullName evidence="4">Type II toxin-antitoxin system RelE/ParE family toxin</fullName>
    </submittedName>
    <submittedName>
        <fullName evidence="3">Type II toxin-antitoxin system mRNA interferase toxin, RelE/StbE family</fullName>
    </submittedName>
</protein>
<dbReference type="InterPro" id="IPR007712">
    <property type="entry name" value="RelE/ParE_toxin"/>
</dbReference>
<dbReference type="SUPFAM" id="SSF143011">
    <property type="entry name" value="RelE-like"/>
    <property type="match status" value="1"/>
</dbReference>
<dbReference type="Gene3D" id="3.30.2310.20">
    <property type="entry name" value="RelE-like"/>
    <property type="match status" value="1"/>
</dbReference>
<organism evidence="3 5">
    <name type="scientific">Zhongshania marina</name>
    <dbReference type="NCBI Taxonomy" id="2304603"/>
    <lineage>
        <taxon>Bacteria</taxon>
        <taxon>Pseudomonadati</taxon>
        <taxon>Pseudomonadota</taxon>
        <taxon>Gammaproteobacteria</taxon>
        <taxon>Cellvibrionales</taxon>
        <taxon>Spongiibacteraceae</taxon>
        <taxon>Zhongshania</taxon>
    </lineage>
</organism>
<dbReference type="Pfam" id="PF05016">
    <property type="entry name" value="ParE_toxin"/>
    <property type="match status" value="1"/>
</dbReference>
<dbReference type="RefSeq" id="WP_103685181.1">
    <property type="nucleotide sequence ID" value="NZ_PQGG01000031.1"/>
</dbReference>
<dbReference type="Proteomes" id="UP000237222">
    <property type="component" value="Unassembled WGS sequence"/>
</dbReference>
<evidence type="ECO:0000256" key="1">
    <source>
        <dbReference type="ARBA" id="ARBA00006226"/>
    </source>
</evidence>
<sequence>MIYKLKFRQQALKEWRKLAPPIRDQFRQRLLERLENPRIESARLHSMKDAYKIKLRAAGYRLVYQVRDAEVVVSVVAVGKRERHAVYSKAGERIK</sequence>
<reference evidence="3 5" key="1">
    <citation type="submission" date="2018-01" db="EMBL/GenBank/DDBJ databases">
        <authorList>
            <person name="Yu X.-D."/>
        </authorList>
    </citation>
    <scope>NUCLEOTIDE SEQUENCE [LARGE SCALE GENOMIC DNA]</scope>
    <source>
        <strain evidence="3 5">ZX-21</strain>
    </source>
</reference>
<evidence type="ECO:0000313" key="5">
    <source>
        <dbReference type="Proteomes" id="UP000237222"/>
    </source>
</evidence>
<dbReference type="EMBL" id="PQGG01000031">
    <property type="protein sequence ID" value="POP52199.1"/>
    <property type="molecule type" value="Genomic_DNA"/>
</dbReference>
<name>A0A2S4HE37_9GAMM</name>
<evidence type="ECO:0000313" key="6">
    <source>
        <dbReference type="Proteomes" id="UP000274695"/>
    </source>
</evidence>
<dbReference type="PANTHER" id="PTHR35601">
    <property type="entry name" value="TOXIN RELE"/>
    <property type="match status" value="1"/>
</dbReference>
<evidence type="ECO:0000256" key="2">
    <source>
        <dbReference type="ARBA" id="ARBA00022649"/>
    </source>
</evidence>
<reference evidence="4 6" key="2">
    <citation type="submission" date="2018-10" db="EMBL/GenBank/DDBJ databases">
        <title>Draft genome sequence of Zhongshania sp. DSW25-10.</title>
        <authorList>
            <person name="Oh J."/>
        </authorList>
    </citation>
    <scope>NUCLEOTIDE SEQUENCE [LARGE SCALE GENOMIC DNA]</scope>
    <source>
        <strain evidence="4 6">DSW25-10</strain>
    </source>
</reference>
<keyword evidence="2" id="KW-1277">Toxin-antitoxin system</keyword>
<comment type="caution">
    <text evidence="3">The sequence shown here is derived from an EMBL/GenBank/DDBJ whole genome shotgun (WGS) entry which is preliminary data.</text>
</comment>
<dbReference type="InterPro" id="IPR035093">
    <property type="entry name" value="RelE/ParE_toxin_dom_sf"/>
</dbReference>
<keyword evidence="6" id="KW-1185">Reference proteome</keyword>
<dbReference type="EMBL" id="RHGB01000002">
    <property type="protein sequence ID" value="RNL67232.1"/>
    <property type="molecule type" value="Genomic_DNA"/>
</dbReference>
<proteinExistence type="inferred from homology"/>
<dbReference type="OrthoDB" id="9801234at2"/>
<accession>A0A2S4HE37</accession>
<dbReference type="NCBIfam" id="TIGR02385">
    <property type="entry name" value="RelE_StbE"/>
    <property type="match status" value="1"/>
</dbReference>